<evidence type="ECO:0000313" key="3">
    <source>
        <dbReference type="Proteomes" id="UP001190466"/>
    </source>
</evidence>
<accession>A0ABN9NYA4</accession>
<evidence type="ECO:0000256" key="1">
    <source>
        <dbReference type="SAM" id="SignalP"/>
    </source>
</evidence>
<dbReference type="PROSITE" id="PS51318">
    <property type="entry name" value="TAT"/>
    <property type="match status" value="1"/>
</dbReference>
<feature type="signal peptide" evidence="1">
    <location>
        <begin position="1"/>
        <end position="28"/>
    </location>
</feature>
<gene>
    <name evidence="2" type="ORF">MU0050_001705</name>
</gene>
<keyword evidence="1" id="KW-0732">Signal</keyword>
<dbReference type="Proteomes" id="UP001190466">
    <property type="component" value="Chromosome"/>
</dbReference>
<proteinExistence type="predicted"/>
<dbReference type="Pfam" id="PF23710">
    <property type="entry name" value="DUF7155"/>
    <property type="match status" value="1"/>
</dbReference>
<sequence>MNLRRLVVGAALGLLAAGAAVGVPAAHAQPGHCVSWLGARDTGQCISESNGGLPQVGFNGWGVETGPLLPGRSIDIPLG</sequence>
<feature type="chain" id="PRO_5045196028" evidence="1">
    <location>
        <begin position="29"/>
        <end position="79"/>
    </location>
</feature>
<dbReference type="InterPro" id="IPR006311">
    <property type="entry name" value="TAT_signal"/>
</dbReference>
<organism evidence="2 3">
    <name type="scientific">[Mycobacterium] wendilense</name>
    <dbReference type="NCBI Taxonomy" id="3064284"/>
    <lineage>
        <taxon>Bacteria</taxon>
        <taxon>Bacillati</taxon>
        <taxon>Actinomycetota</taxon>
        <taxon>Actinomycetes</taxon>
        <taxon>Mycobacteriales</taxon>
        <taxon>Mycobacteriaceae</taxon>
        <taxon>Mycolicibacter</taxon>
    </lineage>
</organism>
<dbReference type="EMBL" id="OY726395">
    <property type="protein sequence ID" value="CAJ1581754.1"/>
    <property type="molecule type" value="Genomic_DNA"/>
</dbReference>
<reference evidence="2 3" key="1">
    <citation type="submission" date="2023-08" db="EMBL/GenBank/DDBJ databases">
        <authorList>
            <person name="Folkvardsen B D."/>
            <person name="Norman A."/>
        </authorList>
    </citation>
    <scope>NUCLEOTIDE SEQUENCE [LARGE SCALE GENOMIC DNA]</scope>
    <source>
        <strain evidence="2 3">Mu0050</strain>
    </source>
</reference>
<dbReference type="InterPro" id="IPR055579">
    <property type="entry name" value="DUF7155"/>
</dbReference>
<dbReference type="RefSeq" id="WP_316516004.1">
    <property type="nucleotide sequence ID" value="NZ_OY726395.1"/>
</dbReference>
<keyword evidence="3" id="KW-1185">Reference proteome</keyword>
<evidence type="ECO:0000313" key="2">
    <source>
        <dbReference type="EMBL" id="CAJ1581754.1"/>
    </source>
</evidence>
<name>A0ABN9NYA4_9MYCO</name>
<protein>
    <submittedName>
        <fullName evidence="2">Uncharacterized protein</fullName>
    </submittedName>
</protein>